<sequence>MARAPNLTASSDPALDSGTQGRMRLFDGVLQAYTSRRMTNAEDSLNAFLGMLTGLQRRLFPQGFSHGLPLSEFPVTLAWIHDRNSKPCRRPMFPSWTWAGWEGTASTARDVLNSCETGDDMEADLDLELRVLSLNGNELTVEAWIADLTIRTQPFSEVQVPGKEDSIAAIMEGNFLHNNTIKTGQYSCLVVQRQCNKNSRRAPPRQKTFALVLEWLGDGLAQRRTMITITSFAGCDFMETTPEKRTVRLV</sequence>
<dbReference type="AlphaFoldDB" id="A0A8K0VZA2"/>
<comment type="caution">
    <text evidence="1">The sequence shown here is derived from an EMBL/GenBank/DDBJ whole genome shotgun (WGS) entry which is preliminary data.</text>
</comment>
<reference evidence="1" key="1">
    <citation type="journal article" date="2021" name="Nat. Commun.">
        <title>Genetic determinants of endophytism in the Arabidopsis root mycobiome.</title>
        <authorList>
            <person name="Mesny F."/>
            <person name="Miyauchi S."/>
            <person name="Thiergart T."/>
            <person name="Pickel B."/>
            <person name="Atanasova L."/>
            <person name="Karlsson M."/>
            <person name="Huettel B."/>
            <person name="Barry K.W."/>
            <person name="Haridas S."/>
            <person name="Chen C."/>
            <person name="Bauer D."/>
            <person name="Andreopoulos W."/>
            <person name="Pangilinan J."/>
            <person name="LaButti K."/>
            <person name="Riley R."/>
            <person name="Lipzen A."/>
            <person name="Clum A."/>
            <person name="Drula E."/>
            <person name="Henrissat B."/>
            <person name="Kohler A."/>
            <person name="Grigoriev I.V."/>
            <person name="Martin F.M."/>
            <person name="Hacquard S."/>
        </authorList>
    </citation>
    <scope>NUCLEOTIDE SEQUENCE</scope>
    <source>
        <strain evidence="1">MPI-SDFR-AT-0120</strain>
    </source>
</reference>
<keyword evidence="2" id="KW-1185">Reference proteome</keyword>
<dbReference type="PANTHER" id="PTHR33112">
    <property type="entry name" value="DOMAIN PROTEIN, PUTATIVE-RELATED"/>
    <property type="match status" value="1"/>
</dbReference>
<protein>
    <submittedName>
        <fullName evidence="1">Uncharacterized protein</fullName>
    </submittedName>
</protein>
<name>A0A8K0VZA2_9PLEO</name>
<proteinExistence type="predicted"/>
<dbReference type="EMBL" id="JAGMVJ010000009">
    <property type="protein sequence ID" value="KAH7087301.1"/>
    <property type="molecule type" value="Genomic_DNA"/>
</dbReference>
<evidence type="ECO:0000313" key="2">
    <source>
        <dbReference type="Proteomes" id="UP000813461"/>
    </source>
</evidence>
<dbReference type="PANTHER" id="PTHR33112:SF12">
    <property type="entry name" value="HETEROKARYON INCOMPATIBILITY DOMAIN-CONTAINING PROTEIN"/>
    <property type="match status" value="1"/>
</dbReference>
<dbReference type="OrthoDB" id="3793305at2759"/>
<accession>A0A8K0VZA2</accession>
<dbReference type="Proteomes" id="UP000813461">
    <property type="component" value="Unassembled WGS sequence"/>
</dbReference>
<evidence type="ECO:0000313" key="1">
    <source>
        <dbReference type="EMBL" id="KAH7087301.1"/>
    </source>
</evidence>
<organism evidence="1 2">
    <name type="scientific">Paraphoma chrysanthemicola</name>
    <dbReference type="NCBI Taxonomy" id="798071"/>
    <lineage>
        <taxon>Eukaryota</taxon>
        <taxon>Fungi</taxon>
        <taxon>Dikarya</taxon>
        <taxon>Ascomycota</taxon>
        <taxon>Pezizomycotina</taxon>
        <taxon>Dothideomycetes</taxon>
        <taxon>Pleosporomycetidae</taxon>
        <taxon>Pleosporales</taxon>
        <taxon>Pleosporineae</taxon>
        <taxon>Phaeosphaeriaceae</taxon>
        <taxon>Paraphoma</taxon>
    </lineage>
</organism>
<gene>
    <name evidence="1" type="ORF">FB567DRAFT_548619</name>
</gene>